<feature type="active site" description="Charge relay system" evidence="6 7">
    <location>
        <position position="487"/>
    </location>
</feature>
<dbReference type="PROSITE" id="PS51892">
    <property type="entry name" value="SUBTILASE"/>
    <property type="match status" value="1"/>
</dbReference>
<dbReference type="Pfam" id="PF05922">
    <property type="entry name" value="Inhibitor_I9"/>
    <property type="match status" value="1"/>
</dbReference>
<dbReference type="AlphaFoldDB" id="A0A6D2L801"/>
<evidence type="ECO:0000256" key="4">
    <source>
        <dbReference type="ARBA" id="ARBA00022801"/>
    </source>
</evidence>
<dbReference type="SUPFAM" id="SSF52743">
    <property type="entry name" value="Subtilisin-like"/>
    <property type="match status" value="1"/>
</dbReference>
<dbReference type="InterPro" id="IPR037045">
    <property type="entry name" value="S8pro/Inhibitor_I9_sf"/>
</dbReference>
<comment type="similarity">
    <text evidence="1 7">Belongs to the peptidase S8 family.</text>
</comment>
<accession>A0A6D2L801</accession>
<proteinExistence type="inferred from homology"/>
<dbReference type="InterPro" id="IPR010259">
    <property type="entry name" value="S8pro/Inhibitor_I9"/>
</dbReference>
<dbReference type="InterPro" id="IPR034197">
    <property type="entry name" value="Peptidases_S8_3"/>
</dbReference>
<dbReference type="OrthoDB" id="1074581at2759"/>
<evidence type="ECO:0000259" key="8">
    <source>
        <dbReference type="Pfam" id="PF00082"/>
    </source>
</evidence>
<feature type="domain" description="Subtilisin-like protease fibronectin type-III" evidence="10">
    <location>
        <begin position="602"/>
        <end position="702"/>
    </location>
</feature>
<evidence type="ECO:0000256" key="7">
    <source>
        <dbReference type="PROSITE-ProRule" id="PRU01240"/>
    </source>
</evidence>
<comment type="caution">
    <text evidence="11">The sequence shown here is derived from an EMBL/GenBank/DDBJ whole genome shotgun (WGS) entry which is preliminary data.</text>
</comment>
<sequence length="707" mass="75825">MPMVFVNKTIWHKSCVRAVSPSATVLYSYNKAIDGFAARLTDGETEALRLQPGVVSIFPERSHRVQTTRSPFFLGLDDSQQELFPSNGSASNVVIGVIDTGVWPESKSFDDRGYGPTPRTWKGECEEGTNFTASLCNRKLIGARFFLKGYEAEYGPLDESKESKSPRDVFGHGTHTSSTAAGSVVKGASFLGYAPGVARGIAPRARVAIYKACWEDGRCVTSDLLAAVDKAIEDNVDVLSLSVGFRANDYHSDALAIGALAAVERGIFVSAAAGNEGPSESTLINVAPWITTVGASTIDRDFPGTVILGNGKSFAGYSSLFKERHRLPNNQIPLLYSEQGGDFAGKLKLVDMGSGGTEKDENEAAKSSGPLGIIYANTELDGEEIVARYRLLPSIAVGKESGDQIRNYVLTDSNPTAMIVFKGTVVNVKPSPVVAGFSSRGPNPITPAILKPDLVAPGVNILAAWTRAIRPEVDTQHTPFFIQYGTSMACPHVSGIAALLKAAHPDWTPAAIRSALMTTARRTGNDGEPIIDSAGRTPSTPLAHGAGHVSPVAALNPGLIYDLTADDYIDFLCASNYTAAQIRTVARRDFTCNPKKTYRIADLNYPSFAVRVNHSLSEGGAYKYTRVVTSVGGAGTYTVKVVSDKMAVNISVEPAILKFRKVNEKISYTVTFTVKTSMPSGTNSFESIEWSDGRHVVRNPVALSWPY</sequence>
<dbReference type="FunFam" id="3.40.50.200:FF:000006">
    <property type="entry name" value="Subtilisin-like protease SBT1.5"/>
    <property type="match status" value="1"/>
</dbReference>
<dbReference type="CDD" id="cd02120">
    <property type="entry name" value="PA_subtilisin_like"/>
    <property type="match status" value="1"/>
</dbReference>
<protein>
    <recommendedName>
        <fullName evidence="13">Subtilisin-like protease fibronectin type-III domain-containing protein</fullName>
    </recommendedName>
</protein>
<evidence type="ECO:0000256" key="3">
    <source>
        <dbReference type="ARBA" id="ARBA00022729"/>
    </source>
</evidence>
<dbReference type="Gene3D" id="2.60.40.2310">
    <property type="match status" value="1"/>
</dbReference>
<reference evidence="11" key="1">
    <citation type="submission" date="2020-01" db="EMBL/GenBank/DDBJ databases">
        <authorList>
            <person name="Mishra B."/>
        </authorList>
    </citation>
    <scope>NUCLEOTIDE SEQUENCE [LARGE SCALE GENOMIC DNA]</scope>
</reference>
<dbReference type="Gene3D" id="3.30.70.80">
    <property type="entry name" value="Peptidase S8 propeptide/proteinase inhibitor I9"/>
    <property type="match status" value="1"/>
</dbReference>
<dbReference type="Proteomes" id="UP000467841">
    <property type="component" value="Unassembled WGS sequence"/>
</dbReference>
<name>A0A6D2L801_9BRAS</name>
<dbReference type="Gene3D" id="3.40.50.200">
    <property type="entry name" value="Peptidase S8/S53 domain"/>
    <property type="match status" value="1"/>
</dbReference>
<evidence type="ECO:0000256" key="6">
    <source>
        <dbReference type="PIRSR" id="PIRSR615500-1"/>
    </source>
</evidence>
<keyword evidence="12" id="KW-1185">Reference proteome</keyword>
<dbReference type="Gene3D" id="3.50.30.30">
    <property type="match status" value="1"/>
</dbReference>
<dbReference type="PANTHER" id="PTHR10795">
    <property type="entry name" value="PROPROTEIN CONVERTASE SUBTILISIN/KEXIN"/>
    <property type="match status" value="1"/>
</dbReference>
<dbReference type="InterPro" id="IPR036852">
    <property type="entry name" value="Peptidase_S8/S53_dom_sf"/>
</dbReference>
<dbReference type="EMBL" id="CACVBM020001618">
    <property type="protein sequence ID" value="CAA7055923.1"/>
    <property type="molecule type" value="Genomic_DNA"/>
</dbReference>
<dbReference type="GO" id="GO:0004252">
    <property type="term" value="F:serine-type endopeptidase activity"/>
    <property type="evidence" value="ECO:0007669"/>
    <property type="project" value="UniProtKB-UniRule"/>
</dbReference>
<organism evidence="11 12">
    <name type="scientific">Microthlaspi erraticum</name>
    <dbReference type="NCBI Taxonomy" id="1685480"/>
    <lineage>
        <taxon>Eukaryota</taxon>
        <taxon>Viridiplantae</taxon>
        <taxon>Streptophyta</taxon>
        <taxon>Embryophyta</taxon>
        <taxon>Tracheophyta</taxon>
        <taxon>Spermatophyta</taxon>
        <taxon>Magnoliopsida</taxon>
        <taxon>eudicotyledons</taxon>
        <taxon>Gunneridae</taxon>
        <taxon>Pentapetalae</taxon>
        <taxon>rosids</taxon>
        <taxon>malvids</taxon>
        <taxon>Brassicales</taxon>
        <taxon>Brassicaceae</taxon>
        <taxon>Coluteocarpeae</taxon>
        <taxon>Microthlaspi</taxon>
    </lineage>
</organism>
<dbReference type="Pfam" id="PF17766">
    <property type="entry name" value="fn3_6"/>
    <property type="match status" value="1"/>
</dbReference>
<evidence type="ECO:0000259" key="10">
    <source>
        <dbReference type="Pfam" id="PF17766"/>
    </source>
</evidence>
<dbReference type="PRINTS" id="PR00723">
    <property type="entry name" value="SUBTILISIN"/>
</dbReference>
<dbReference type="InterPro" id="IPR041469">
    <property type="entry name" value="Subtilisin-like_FN3"/>
</dbReference>
<dbReference type="GO" id="GO:0006508">
    <property type="term" value="P:proteolysis"/>
    <property type="evidence" value="ECO:0007669"/>
    <property type="project" value="UniProtKB-KW"/>
</dbReference>
<dbReference type="InterPro" id="IPR045051">
    <property type="entry name" value="SBT"/>
</dbReference>
<evidence type="ECO:0000313" key="11">
    <source>
        <dbReference type="EMBL" id="CAA7055923.1"/>
    </source>
</evidence>
<evidence type="ECO:0000259" key="9">
    <source>
        <dbReference type="Pfam" id="PF05922"/>
    </source>
</evidence>
<keyword evidence="4 7" id="KW-0378">Hydrolase</keyword>
<feature type="domain" description="Peptidase S8/S53" evidence="8">
    <location>
        <begin position="91"/>
        <end position="526"/>
    </location>
</feature>
<keyword evidence="3" id="KW-0732">Signal</keyword>
<dbReference type="InterPro" id="IPR015500">
    <property type="entry name" value="Peptidase_S8_subtilisin-rel"/>
</dbReference>
<feature type="domain" description="Inhibitor I9" evidence="9">
    <location>
        <begin position="7"/>
        <end position="63"/>
    </location>
</feature>
<feature type="active site" description="Charge relay system" evidence="6 7">
    <location>
        <position position="99"/>
    </location>
</feature>
<keyword evidence="5 7" id="KW-0720">Serine protease</keyword>
<dbReference type="CDD" id="cd04852">
    <property type="entry name" value="Peptidases_S8_3"/>
    <property type="match status" value="1"/>
</dbReference>
<dbReference type="Pfam" id="PF00082">
    <property type="entry name" value="Peptidase_S8"/>
    <property type="match status" value="1"/>
</dbReference>
<keyword evidence="2 7" id="KW-0645">Protease</keyword>
<evidence type="ECO:0000256" key="5">
    <source>
        <dbReference type="ARBA" id="ARBA00022825"/>
    </source>
</evidence>
<evidence type="ECO:0000256" key="2">
    <source>
        <dbReference type="ARBA" id="ARBA00022670"/>
    </source>
</evidence>
<dbReference type="PROSITE" id="PS00138">
    <property type="entry name" value="SUBTILASE_SER"/>
    <property type="match status" value="1"/>
</dbReference>
<feature type="active site" description="Charge relay system" evidence="6 7">
    <location>
        <position position="172"/>
    </location>
</feature>
<evidence type="ECO:0000313" key="12">
    <source>
        <dbReference type="Proteomes" id="UP000467841"/>
    </source>
</evidence>
<dbReference type="InterPro" id="IPR000209">
    <property type="entry name" value="Peptidase_S8/S53_dom"/>
</dbReference>
<evidence type="ECO:0000256" key="1">
    <source>
        <dbReference type="ARBA" id="ARBA00011073"/>
    </source>
</evidence>
<evidence type="ECO:0008006" key="13">
    <source>
        <dbReference type="Google" id="ProtNLM"/>
    </source>
</evidence>
<gene>
    <name evidence="11" type="ORF">MERR_LOCUS43159</name>
</gene>
<dbReference type="InterPro" id="IPR023828">
    <property type="entry name" value="Peptidase_S8_Ser-AS"/>
</dbReference>